<gene>
    <name evidence="4" type="primary">LOC111137205</name>
</gene>
<keyword evidence="2" id="KW-0732">Signal</keyword>
<protein>
    <submittedName>
        <fullName evidence="4">Uncharacterized protein LOC111137205</fullName>
    </submittedName>
</protein>
<dbReference type="PANTHER" id="PTHR40472:SF6">
    <property type="entry name" value="RICIN B-TYPE LECTIN DOMAIN-CONTAINING PROTEIN"/>
    <property type="match status" value="1"/>
</dbReference>
<dbReference type="RefSeq" id="XP_022344267.1">
    <property type="nucleotide sequence ID" value="XM_022488559.1"/>
</dbReference>
<dbReference type="AlphaFoldDB" id="A0A8B8EWG6"/>
<reference evidence="4" key="1">
    <citation type="submission" date="2025-08" db="UniProtKB">
        <authorList>
            <consortium name="RefSeq"/>
        </authorList>
    </citation>
    <scope>IDENTIFICATION</scope>
    <source>
        <tissue evidence="4">Whole sample</tissue>
    </source>
</reference>
<dbReference type="KEGG" id="cvn:111137205"/>
<feature type="coiled-coil region" evidence="1">
    <location>
        <begin position="239"/>
        <end position="266"/>
    </location>
</feature>
<keyword evidence="3" id="KW-1185">Reference proteome</keyword>
<accession>A0A8B8EWG6</accession>
<dbReference type="GeneID" id="111137205"/>
<feature type="chain" id="PRO_5034753400" evidence="2">
    <location>
        <begin position="20"/>
        <end position="424"/>
    </location>
</feature>
<sequence length="424" mass="48491">MKFLLLISVISVLTGSIFGGTGNDEVDNGLEVAVKITEALAGGEFTKSLTKIMGCVGPFLGSIGPIVGLITGLIGMGADSAELAFLKKMQARIDNRFDQVDSKLEALSRKIDWSRSQIQFFDFEKNIISMKMELDKLYSSTSTAEFESLKTAFITMYECVYQKSAQMLYEHIIPGSHQFSSNILQEVIKAYDYDRKTIQTFMLSLTKLVLTGSQVEMAYYKLKVPALLDRTKKQWVTQFKNMQIAMEKADKQVENAYKDKALTEAKTIMTDHMGKENADVATLIYEKLTNKYYWRDWFVVVYKDISGYNNHALRYCKSSGQTLFRFKGFNLLLSNASKKRSRRIISSYYKRVLKRVDVREKKWYGYRDRRADDVLKDLRKKITTCAYRRPIAVGVAKKANVALAAAEGQAYVTKRRNFHLFIFI</sequence>
<name>A0A8B8EWG6_CRAVI</name>
<keyword evidence="1" id="KW-0175">Coiled coil</keyword>
<dbReference type="Proteomes" id="UP000694844">
    <property type="component" value="Chromosome 5"/>
</dbReference>
<dbReference type="PANTHER" id="PTHR40472">
    <property type="entry name" value="RICIN B-TYPE LECTIN DOMAIN-CONTAINING PROTEIN"/>
    <property type="match status" value="1"/>
</dbReference>
<proteinExistence type="predicted"/>
<evidence type="ECO:0000256" key="1">
    <source>
        <dbReference type="SAM" id="Coils"/>
    </source>
</evidence>
<organism evidence="3 4">
    <name type="scientific">Crassostrea virginica</name>
    <name type="common">Eastern oyster</name>
    <dbReference type="NCBI Taxonomy" id="6565"/>
    <lineage>
        <taxon>Eukaryota</taxon>
        <taxon>Metazoa</taxon>
        <taxon>Spiralia</taxon>
        <taxon>Lophotrochozoa</taxon>
        <taxon>Mollusca</taxon>
        <taxon>Bivalvia</taxon>
        <taxon>Autobranchia</taxon>
        <taxon>Pteriomorphia</taxon>
        <taxon>Ostreida</taxon>
        <taxon>Ostreoidea</taxon>
        <taxon>Ostreidae</taxon>
        <taxon>Crassostrea</taxon>
    </lineage>
</organism>
<dbReference type="InterPro" id="IPR039051">
    <property type="entry name" value="SE-CTX-like"/>
</dbReference>
<evidence type="ECO:0000256" key="2">
    <source>
        <dbReference type="SAM" id="SignalP"/>
    </source>
</evidence>
<evidence type="ECO:0000313" key="3">
    <source>
        <dbReference type="Proteomes" id="UP000694844"/>
    </source>
</evidence>
<feature type="signal peptide" evidence="2">
    <location>
        <begin position="1"/>
        <end position="19"/>
    </location>
</feature>
<dbReference type="OrthoDB" id="6060659at2759"/>
<evidence type="ECO:0000313" key="4">
    <source>
        <dbReference type="RefSeq" id="XP_022344267.1"/>
    </source>
</evidence>